<protein>
    <submittedName>
        <fullName evidence="5">AraC family transcriptional regulator</fullName>
    </submittedName>
</protein>
<keyword evidence="3" id="KW-0804">Transcription</keyword>
<evidence type="ECO:0000256" key="3">
    <source>
        <dbReference type="ARBA" id="ARBA00023163"/>
    </source>
</evidence>
<keyword evidence="1" id="KW-0805">Transcription regulation</keyword>
<evidence type="ECO:0000313" key="6">
    <source>
        <dbReference type="Proteomes" id="UP001601992"/>
    </source>
</evidence>
<evidence type="ECO:0000256" key="1">
    <source>
        <dbReference type="ARBA" id="ARBA00023015"/>
    </source>
</evidence>
<dbReference type="SUPFAM" id="SSF46689">
    <property type="entry name" value="Homeodomain-like"/>
    <property type="match status" value="1"/>
</dbReference>
<dbReference type="SMART" id="SM00342">
    <property type="entry name" value="HTH_ARAC"/>
    <property type="match status" value="1"/>
</dbReference>
<sequence>MTDRTDFTESVTTQSVLPHERTDYWAAALQSHQGRIFGYAFPRKHFHGRTAVRRTRNYQIVGWRCDAVAYYRTPGQVRVDSDEDYRLLLPTAGRMTLWQDGRHAPLPPGIGCLVTVDQPFAYAQGDDTEGLVMTIRRPEIDHRLNRAAPEQILDFTTGLGRVVAEMATTLFTEHDSLGRRQFDAVSSRLVDLLCMHILGDHPTESGHLEDVEAAIRHHVRTHAHDPELTGAAVARALGWSLRQIQLTLQRAGTTPRELIREERLQLAYVRLQDPAYRNRSISALAADLGFGSASAFSTAFRGRFGASPRDMR</sequence>
<accession>A0ABW6S250</accession>
<evidence type="ECO:0000256" key="2">
    <source>
        <dbReference type="ARBA" id="ARBA00023125"/>
    </source>
</evidence>
<dbReference type="InterPro" id="IPR050204">
    <property type="entry name" value="AraC_XylS_family_regulators"/>
</dbReference>
<keyword evidence="6" id="KW-1185">Reference proteome</keyword>
<dbReference type="EMBL" id="JBIAQY010000007">
    <property type="protein sequence ID" value="MFF3570363.1"/>
    <property type="molecule type" value="Genomic_DNA"/>
</dbReference>
<organism evidence="5 6">
    <name type="scientific">Nocardia jiangxiensis</name>
    <dbReference type="NCBI Taxonomy" id="282685"/>
    <lineage>
        <taxon>Bacteria</taxon>
        <taxon>Bacillati</taxon>
        <taxon>Actinomycetota</taxon>
        <taxon>Actinomycetes</taxon>
        <taxon>Mycobacteriales</taxon>
        <taxon>Nocardiaceae</taxon>
        <taxon>Nocardia</taxon>
    </lineage>
</organism>
<dbReference type="PROSITE" id="PS01124">
    <property type="entry name" value="HTH_ARAC_FAMILY_2"/>
    <property type="match status" value="1"/>
</dbReference>
<dbReference type="Proteomes" id="UP001601992">
    <property type="component" value="Unassembled WGS sequence"/>
</dbReference>
<reference evidence="5 6" key="1">
    <citation type="submission" date="2024-10" db="EMBL/GenBank/DDBJ databases">
        <title>The Natural Products Discovery Center: Release of the First 8490 Sequenced Strains for Exploring Actinobacteria Biosynthetic Diversity.</title>
        <authorList>
            <person name="Kalkreuter E."/>
            <person name="Kautsar S.A."/>
            <person name="Yang D."/>
            <person name="Bader C.D."/>
            <person name="Teijaro C.N."/>
            <person name="Fluegel L."/>
            <person name="Davis C.M."/>
            <person name="Simpson J.R."/>
            <person name="Lauterbach L."/>
            <person name="Steele A.D."/>
            <person name="Gui C."/>
            <person name="Meng S."/>
            <person name="Li G."/>
            <person name="Viehrig K."/>
            <person name="Ye F."/>
            <person name="Su P."/>
            <person name="Kiefer A.F."/>
            <person name="Nichols A."/>
            <person name="Cepeda A.J."/>
            <person name="Yan W."/>
            <person name="Fan B."/>
            <person name="Jiang Y."/>
            <person name="Adhikari A."/>
            <person name="Zheng C.-J."/>
            <person name="Schuster L."/>
            <person name="Cowan T.M."/>
            <person name="Smanski M.J."/>
            <person name="Chevrette M.G."/>
            <person name="De Carvalho L.P.S."/>
            <person name="Shen B."/>
        </authorList>
    </citation>
    <scope>NUCLEOTIDE SEQUENCE [LARGE SCALE GENOMIC DNA]</scope>
    <source>
        <strain evidence="5 6">NPDC002593</strain>
    </source>
</reference>
<dbReference type="Pfam" id="PF12833">
    <property type="entry name" value="HTH_18"/>
    <property type="match status" value="1"/>
</dbReference>
<dbReference type="RefSeq" id="WP_040821212.1">
    <property type="nucleotide sequence ID" value="NZ_JBIAQY010000007.1"/>
</dbReference>
<dbReference type="PANTHER" id="PTHR46796:SF6">
    <property type="entry name" value="ARAC SUBFAMILY"/>
    <property type="match status" value="1"/>
</dbReference>
<dbReference type="InterPro" id="IPR035418">
    <property type="entry name" value="AraC-bd_2"/>
</dbReference>
<dbReference type="InterPro" id="IPR009057">
    <property type="entry name" value="Homeodomain-like_sf"/>
</dbReference>
<dbReference type="Gene3D" id="1.10.10.60">
    <property type="entry name" value="Homeodomain-like"/>
    <property type="match status" value="1"/>
</dbReference>
<proteinExistence type="predicted"/>
<dbReference type="PANTHER" id="PTHR46796">
    <property type="entry name" value="HTH-TYPE TRANSCRIPTIONAL ACTIVATOR RHAS-RELATED"/>
    <property type="match status" value="1"/>
</dbReference>
<comment type="caution">
    <text evidence="5">The sequence shown here is derived from an EMBL/GenBank/DDBJ whole genome shotgun (WGS) entry which is preliminary data.</text>
</comment>
<evidence type="ECO:0000259" key="4">
    <source>
        <dbReference type="PROSITE" id="PS01124"/>
    </source>
</evidence>
<gene>
    <name evidence="5" type="ORF">ACFYXQ_21535</name>
</gene>
<name>A0ABW6S250_9NOCA</name>
<evidence type="ECO:0000313" key="5">
    <source>
        <dbReference type="EMBL" id="MFF3570363.1"/>
    </source>
</evidence>
<dbReference type="InterPro" id="IPR018060">
    <property type="entry name" value="HTH_AraC"/>
</dbReference>
<keyword evidence="2" id="KW-0238">DNA-binding</keyword>
<feature type="domain" description="HTH araC/xylS-type" evidence="4">
    <location>
        <begin position="213"/>
        <end position="312"/>
    </location>
</feature>
<dbReference type="Pfam" id="PF14525">
    <property type="entry name" value="AraC_binding_2"/>
    <property type="match status" value="1"/>
</dbReference>